<comment type="caution">
    <text evidence="2">The sequence shown here is derived from an EMBL/GenBank/DDBJ whole genome shotgun (WGS) entry which is preliminary data.</text>
</comment>
<gene>
    <name evidence="2" type="ORF">CJ014_10535</name>
</gene>
<accession>A0A2G9WX44</accession>
<organism evidence="2 3">
    <name type="scientific">Pleomorphomonas carboxyditropha</name>
    <dbReference type="NCBI Taxonomy" id="2023338"/>
    <lineage>
        <taxon>Bacteria</taxon>
        <taxon>Pseudomonadati</taxon>
        <taxon>Pseudomonadota</taxon>
        <taxon>Alphaproteobacteria</taxon>
        <taxon>Hyphomicrobiales</taxon>
        <taxon>Pleomorphomonadaceae</taxon>
        <taxon>Pleomorphomonas</taxon>
    </lineage>
</organism>
<evidence type="ECO:0000313" key="3">
    <source>
        <dbReference type="Proteomes" id="UP000231070"/>
    </source>
</evidence>
<dbReference type="Gene3D" id="3.90.1570.10">
    <property type="entry name" value="tt1808, chain A"/>
    <property type="match status" value="1"/>
</dbReference>
<proteinExistence type="predicted"/>
<name>A0A2G9WX44_9HYPH</name>
<dbReference type="PANTHER" id="PTHR36558">
    <property type="entry name" value="GLR1098 PROTEIN"/>
    <property type="match status" value="1"/>
</dbReference>
<dbReference type="PANTHER" id="PTHR36558:SF1">
    <property type="entry name" value="RESTRICTION ENDONUCLEASE DOMAIN-CONTAINING PROTEIN-RELATED"/>
    <property type="match status" value="1"/>
</dbReference>
<dbReference type="Pfam" id="PF05685">
    <property type="entry name" value="Uma2"/>
    <property type="match status" value="1"/>
</dbReference>
<evidence type="ECO:0000313" key="2">
    <source>
        <dbReference type="EMBL" id="PIO99286.1"/>
    </source>
</evidence>
<dbReference type="SUPFAM" id="SSF52980">
    <property type="entry name" value="Restriction endonuclease-like"/>
    <property type="match status" value="1"/>
</dbReference>
<protein>
    <recommendedName>
        <fullName evidence="1">Putative restriction endonuclease domain-containing protein</fullName>
    </recommendedName>
</protein>
<dbReference type="AlphaFoldDB" id="A0A2G9WX44"/>
<evidence type="ECO:0000259" key="1">
    <source>
        <dbReference type="Pfam" id="PF05685"/>
    </source>
</evidence>
<dbReference type="OrthoDB" id="155284at2"/>
<dbReference type="RefSeq" id="WP_100080442.1">
    <property type="nucleotide sequence ID" value="NZ_NQVN01000005.1"/>
</dbReference>
<dbReference type="Proteomes" id="UP000231070">
    <property type="component" value="Unassembled WGS sequence"/>
</dbReference>
<dbReference type="EMBL" id="NQVN01000005">
    <property type="protein sequence ID" value="PIO99286.1"/>
    <property type="molecule type" value="Genomic_DNA"/>
</dbReference>
<keyword evidence="3" id="KW-1185">Reference proteome</keyword>
<reference evidence="2 3" key="1">
    <citation type="submission" date="2017-08" db="EMBL/GenBank/DDBJ databases">
        <title>Pleomorphomonas carboxidotrophicus sp. nov., a new mesophilic hydrogenogenic carboxidotroph.</title>
        <authorList>
            <person name="Esquivel-Elizondo S."/>
            <person name="Krajmalnik-Brown R."/>
            <person name="Maldonado J."/>
        </authorList>
    </citation>
    <scope>NUCLEOTIDE SEQUENCE [LARGE SCALE GENOMIC DNA]</scope>
    <source>
        <strain evidence="2 3">SVCO-16</strain>
    </source>
</reference>
<sequence>MTRLAETPMSVEEFLRWQETQEERHELVDGRPRLMTGGTRAHRLISRNVLTFLHGALRGKPGQPMDEFAVVTAAGNIRYPDVLVDCGKGQLGDHLATGPTVVIEVASPTSLTTDYLQKPRDYASVPTISTYVILNQDIMRAAVLRRAGSELVLEGEAMGRHGLVDLPEIGVRLSLADVYEGLDLKE</sequence>
<dbReference type="InterPro" id="IPR012296">
    <property type="entry name" value="Nuclease_put_TT1808"/>
</dbReference>
<dbReference type="InterPro" id="IPR011335">
    <property type="entry name" value="Restrct_endonuc-II-like"/>
</dbReference>
<dbReference type="InterPro" id="IPR008538">
    <property type="entry name" value="Uma2"/>
</dbReference>
<feature type="domain" description="Putative restriction endonuclease" evidence="1">
    <location>
        <begin position="11"/>
        <end position="149"/>
    </location>
</feature>
<dbReference type="CDD" id="cd06260">
    <property type="entry name" value="DUF820-like"/>
    <property type="match status" value="1"/>
</dbReference>